<sequence length="374" mass="44295">MKALFLVFHGFLAYNGISKKIGYQVDGLRQCGIDTRLTYLKIDENNVHYRMADETVIESYGKGFQAKIRKRICYRSLYNYVRNENIEFIYLRYDHNANPLLILFLKSLQKLRVKVFMEIPTYPYDKEYKGLSLDYQRILFFDKCFRERMAKYVDYIVTFSDHKEIWNRPTIQISNGIDFSQIKIKQNNNINPNLINFIGVATIHPWHGYDRLIKGLIEYYKQNAIADKVYFHIVGEGVPEIMNYYKELARQNNLEDYIIFHGPKFGTDLDNLFELADLGIGSLARHRSGIYKIKTLKNREYAARGIPFIYSEFDEDFENMPYIYKVPADDSAININELIRFYKTNHFEPNAIRASIENSLSWKKQMQHIVNLLF</sequence>
<protein>
    <recommendedName>
        <fullName evidence="2">Glycosyl transferase family 1 domain-containing protein</fullName>
    </recommendedName>
</protein>
<evidence type="ECO:0000313" key="1">
    <source>
        <dbReference type="EMBL" id="MPM08471.1"/>
    </source>
</evidence>
<gene>
    <name evidence="1" type="ORF">SDC9_54783</name>
</gene>
<dbReference type="Gene3D" id="3.40.50.2000">
    <property type="entry name" value="Glycogen Phosphorylase B"/>
    <property type="match status" value="2"/>
</dbReference>
<dbReference type="EMBL" id="VSSQ01001453">
    <property type="protein sequence ID" value="MPM08471.1"/>
    <property type="molecule type" value="Genomic_DNA"/>
</dbReference>
<accession>A0A644WXY1</accession>
<reference evidence="1" key="1">
    <citation type="submission" date="2019-08" db="EMBL/GenBank/DDBJ databases">
        <authorList>
            <person name="Kucharzyk K."/>
            <person name="Murdoch R.W."/>
            <person name="Higgins S."/>
            <person name="Loffler F."/>
        </authorList>
    </citation>
    <scope>NUCLEOTIDE SEQUENCE</scope>
</reference>
<dbReference type="AlphaFoldDB" id="A0A644WXY1"/>
<name>A0A644WXY1_9ZZZZ</name>
<evidence type="ECO:0008006" key="2">
    <source>
        <dbReference type="Google" id="ProtNLM"/>
    </source>
</evidence>
<proteinExistence type="predicted"/>
<dbReference type="SUPFAM" id="SSF53756">
    <property type="entry name" value="UDP-Glycosyltransferase/glycogen phosphorylase"/>
    <property type="match status" value="1"/>
</dbReference>
<comment type="caution">
    <text evidence="1">The sequence shown here is derived from an EMBL/GenBank/DDBJ whole genome shotgun (WGS) entry which is preliminary data.</text>
</comment>
<organism evidence="1">
    <name type="scientific">bioreactor metagenome</name>
    <dbReference type="NCBI Taxonomy" id="1076179"/>
    <lineage>
        <taxon>unclassified sequences</taxon>
        <taxon>metagenomes</taxon>
        <taxon>ecological metagenomes</taxon>
    </lineage>
</organism>